<gene>
    <name evidence="10" type="ORF">HK103_000903</name>
</gene>
<evidence type="ECO:0000259" key="9">
    <source>
        <dbReference type="PROSITE" id="PS51847"/>
    </source>
</evidence>
<accession>A0AAD5UMA6</accession>
<evidence type="ECO:0000256" key="7">
    <source>
        <dbReference type="SAM" id="Phobius"/>
    </source>
</evidence>
<dbReference type="InterPro" id="IPR052455">
    <property type="entry name" value="Tricalbin_domain"/>
</dbReference>
<keyword evidence="2" id="KW-0813">Transport</keyword>
<evidence type="ECO:0000313" key="10">
    <source>
        <dbReference type="EMBL" id="KAJ3260268.1"/>
    </source>
</evidence>
<dbReference type="PANTHER" id="PTHR46980:SF2">
    <property type="entry name" value="TRICALBIN-1-RELATED"/>
    <property type="match status" value="1"/>
</dbReference>
<sequence length="1545" mass="172149">MVEQFYEPPPTLKDRKENPLNEDWLTAAPIKSTEAGLGLVSQIESKVEPIAQTIDSFGSWQHLSTSGIIVITMILTWFITYFRFAFAWYFAVLWVISLVYSRNMTRFYKKVRNQALKDYSLNQIDVDQEKVEWFNQFLRRFWINYEPSLSASIKSVIDSSLEYYKPAFLEELVLTDFCLGSQAPRIEAIKTFAGTDDEMLIMDWDLTFMPFDDQSVSQLERNLRDLRNVSVVLKATLGVLPLTVAIKELYLSGRMRVQLKFFNGFPHIQSVDIGFVSTPSMDFKLVPLGTGDINKLGGLGDYIRTTVDGIVASILVNPVKMNFPIGAWFDASAGQTESPVVTVAEAKGLKNKDVTGISDPATVIKLGGTEIARTRVIDNTLDPKWNEVFHVVIYKSTLTQLDSKSDELKFEVFHVAPIGSKSLGITSTLKLHKWIKLLELPEENTDGTQEELTKEEKENLLLEWGSPMETYSAEVWKKLVTPGKKSSGSLRINLSYFPVLGNGPVTNLDELNLSHKAGIITVYVHQAKELMKAGIHSSVLECAAYFDGEEMFRTAHRKRTSNPSWESKHVFYCPDIGIANYNFKILNKGESIGEVKINLAHAIKATDDWYKLFGNPVGKVRISVKFSQLDAGQTMVDRTKTTNQEPLGLARITVLGAKDLENTEILGSNFSIIVGKSDPYARVYLQGRNVGITAHRENTLAPVWNETFYTMAYSLKEQITMEVFDFNNLAKDKPLGKAELPIGPLLAFLNPDRSSLDMNQIGKFELDGLTVTVKEGQTLDVWAPIYLNTVIETDADMEENEPAPRDSLGKSFFKKTKANLTSFTQDIKTGKVRQKGHIHFELNLFHILQDYSVEAQDVLYVVRKSMNETPVQATLPLSPQDTHAETPTSLQEKSSSAVEAKEKIAEKPAATTDAAGRVSLVSTQIGSNESLAVVESNTANILEKVNAHRTGILSIKIKSGEFNRRVRPYVTISSVHGDEKVLFSTFAPPTAKSIVYWHAGNDRFITDIVSTKFVLYVRDQFGESPSDKDYILGVWKGDFVTELLGKKNNWVNFHQYSLRETDCEKLPITCRINLGFSFFPVELDVAVNDKYDTGVLQFDLLSAKNLPAVDSNGFSDPYCIITLNGNNVHKSKIHKKTLNPVFDERIYIDIYSRMKSTIDLHLKDYNQFTHNVSLGHCRIPLSTIVPDQVINITVPLDIGQGTVDICFIFQPKEIAKPLTSNVTESRLATETTALGKFGRGLTSQVTGLGSLMTGKKKSSGAVKSAISPLSSQDGLGALEHPEPPTDQTPKSYGLESRRPNRPKNADDDSQKPHAPPPIVENTAEKDEDTPLSLRAPEQDIKLVEDFIPGRNSATNMNSSTSVPDIRVKSPSPALPDVERASVASLRSISNGNKINFHIHSARGLQGVDRGGTSDPYVKVTAPDVKKSIYKTAVIKKSLNPIWHDEKFTVPSTTESLKFTVLDKNMISNDVELGYVDLNLVELLAHTDSVDEWFEMKGYSGGQVRISFEKIATDEPQPKRVSSNHSMYSGILKLGRKRASSNASQI</sequence>
<evidence type="ECO:0000259" key="8">
    <source>
        <dbReference type="PROSITE" id="PS50004"/>
    </source>
</evidence>
<evidence type="ECO:0000256" key="1">
    <source>
        <dbReference type="ARBA" id="ARBA00004370"/>
    </source>
</evidence>
<feature type="transmembrane region" description="Helical" evidence="7">
    <location>
        <begin position="67"/>
        <end position="100"/>
    </location>
</feature>
<dbReference type="SMART" id="SM00239">
    <property type="entry name" value="C2"/>
    <property type="match status" value="5"/>
</dbReference>
<dbReference type="GO" id="GO:0016020">
    <property type="term" value="C:membrane"/>
    <property type="evidence" value="ECO:0007669"/>
    <property type="project" value="UniProtKB-SubCell"/>
</dbReference>
<dbReference type="EMBL" id="JADGKB010000012">
    <property type="protein sequence ID" value="KAJ3260268.1"/>
    <property type="molecule type" value="Genomic_DNA"/>
</dbReference>
<keyword evidence="7" id="KW-1133">Transmembrane helix</keyword>
<feature type="compositionally biased region" description="Polar residues" evidence="6">
    <location>
        <begin position="872"/>
        <end position="891"/>
    </location>
</feature>
<dbReference type="PROSITE" id="PS51847">
    <property type="entry name" value="SMP"/>
    <property type="match status" value="1"/>
</dbReference>
<dbReference type="PROSITE" id="PS50004">
    <property type="entry name" value="C2"/>
    <property type="match status" value="4"/>
</dbReference>
<dbReference type="GO" id="GO:0006869">
    <property type="term" value="P:lipid transport"/>
    <property type="evidence" value="ECO:0007669"/>
    <property type="project" value="UniProtKB-KW"/>
</dbReference>
<comment type="caution">
    <text evidence="10">The sequence shown here is derived from an EMBL/GenBank/DDBJ whole genome shotgun (WGS) entry which is preliminary data.</text>
</comment>
<dbReference type="SUPFAM" id="SSF49562">
    <property type="entry name" value="C2 domain (Calcium/lipid-binding domain, CaLB)"/>
    <property type="match status" value="5"/>
</dbReference>
<feature type="compositionally biased region" description="Basic and acidic residues" evidence="6">
    <location>
        <begin position="1295"/>
        <end position="1311"/>
    </location>
</feature>
<feature type="compositionally biased region" description="Polar residues" evidence="6">
    <location>
        <begin position="1351"/>
        <end position="1362"/>
    </location>
</feature>
<protein>
    <submittedName>
        <fullName evidence="10">Uncharacterized protein</fullName>
    </submittedName>
</protein>
<keyword evidence="3" id="KW-0445">Lipid transport</keyword>
<name>A0AAD5UMA6_9FUNG</name>
<dbReference type="CDD" id="cd21678">
    <property type="entry name" value="SMP_TCB"/>
    <property type="match status" value="1"/>
</dbReference>
<feature type="region of interest" description="Disordered" evidence="6">
    <location>
        <begin position="1250"/>
        <end position="1367"/>
    </location>
</feature>
<dbReference type="CDD" id="cd00030">
    <property type="entry name" value="C2"/>
    <property type="match status" value="2"/>
</dbReference>
<dbReference type="PANTHER" id="PTHR46980">
    <property type="entry name" value="TRICALBIN-1-RELATED"/>
    <property type="match status" value="1"/>
</dbReference>
<dbReference type="Proteomes" id="UP001210925">
    <property type="component" value="Unassembled WGS sequence"/>
</dbReference>
<keyword evidence="5 7" id="KW-0472">Membrane</keyword>
<evidence type="ECO:0000256" key="4">
    <source>
        <dbReference type="ARBA" id="ARBA00023121"/>
    </source>
</evidence>
<proteinExistence type="predicted"/>
<evidence type="ECO:0000256" key="2">
    <source>
        <dbReference type="ARBA" id="ARBA00022448"/>
    </source>
</evidence>
<reference evidence="10" key="1">
    <citation type="submission" date="2020-05" db="EMBL/GenBank/DDBJ databases">
        <title>Phylogenomic resolution of chytrid fungi.</title>
        <authorList>
            <person name="Stajich J.E."/>
            <person name="Amses K."/>
            <person name="Simmons R."/>
            <person name="Seto K."/>
            <person name="Myers J."/>
            <person name="Bonds A."/>
            <person name="Quandt C.A."/>
            <person name="Barry K."/>
            <person name="Liu P."/>
            <person name="Grigoriev I."/>
            <person name="Longcore J.E."/>
            <person name="James T.Y."/>
        </authorList>
    </citation>
    <scope>NUCLEOTIDE SEQUENCE</scope>
    <source>
        <strain evidence="10">PLAUS21</strain>
    </source>
</reference>
<feature type="domain" description="C2" evidence="8">
    <location>
        <begin position="319"/>
        <end position="444"/>
    </location>
</feature>
<keyword evidence="11" id="KW-1185">Reference proteome</keyword>
<comment type="subcellular location">
    <subcellularLocation>
        <location evidence="1">Membrane</location>
    </subcellularLocation>
</comment>
<evidence type="ECO:0000313" key="11">
    <source>
        <dbReference type="Proteomes" id="UP001210925"/>
    </source>
</evidence>
<dbReference type="InterPro" id="IPR031468">
    <property type="entry name" value="SMP_LBD"/>
</dbReference>
<dbReference type="Pfam" id="PF00168">
    <property type="entry name" value="C2"/>
    <property type="match status" value="5"/>
</dbReference>
<keyword evidence="7" id="KW-0812">Transmembrane</keyword>
<evidence type="ECO:0000256" key="5">
    <source>
        <dbReference type="ARBA" id="ARBA00023136"/>
    </source>
</evidence>
<feature type="region of interest" description="Disordered" evidence="6">
    <location>
        <begin position="872"/>
        <end position="902"/>
    </location>
</feature>
<keyword evidence="4" id="KW-0446">Lipid-binding</keyword>
<feature type="domain" description="SMP-LTD" evidence="9">
    <location>
        <begin position="127"/>
        <end position="326"/>
    </location>
</feature>
<dbReference type="Gene3D" id="2.60.40.150">
    <property type="entry name" value="C2 domain"/>
    <property type="match status" value="5"/>
</dbReference>
<evidence type="ECO:0000256" key="6">
    <source>
        <dbReference type="SAM" id="MobiDB-lite"/>
    </source>
</evidence>
<feature type="domain" description="C2" evidence="8">
    <location>
        <begin position="1374"/>
        <end position="1493"/>
    </location>
</feature>
<organism evidence="10 11">
    <name type="scientific">Boothiomyces macroporosus</name>
    <dbReference type="NCBI Taxonomy" id="261099"/>
    <lineage>
        <taxon>Eukaryota</taxon>
        <taxon>Fungi</taxon>
        <taxon>Fungi incertae sedis</taxon>
        <taxon>Chytridiomycota</taxon>
        <taxon>Chytridiomycota incertae sedis</taxon>
        <taxon>Chytridiomycetes</taxon>
        <taxon>Rhizophydiales</taxon>
        <taxon>Terramycetaceae</taxon>
        <taxon>Boothiomyces</taxon>
    </lineage>
</organism>
<evidence type="ECO:0000256" key="3">
    <source>
        <dbReference type="ARBA" id="ARBA00023055"/>
    </source>
</evidence>
<feature type="domain" description="C2" evidence="8">
    <location>
        <begin position="630"/>
        <end position="758"/>
    </location>
</feature>
<dbReference type="InterPro" id="IPR035892">
    <property type="entry name" value="C2_domain_sf"/>
</dbReference>
<feature type="domain" description="C2" evidence="8">
    <location>
        <begin position="1077"/>
        <end position="1194"/>
    </location>
</feature>
<feature type="transmembrane region" description="Helical" evidence="7">
    <location>
        <begin position="231"/>
        <end position="251"/>
    </location>
</feature>
<dbReference type="GO" id="GO:0008289">
    <property type="term" value="F:lipid binding"/>
    <property type="evidence" value="ECO:0007669"/>
    <property type="project" value="UniProtKB-KW"/>
</dbReference>
<dbReference type="InterPro" id="IPR000008">
    <property type="entry name" value="C2_dom"/>
</dbReference>